<evidence type="ECO:0000256" key="1">
    <source>
        <dbReference type="ARBA" id="ARBA00034118"/>
    </source>
</evidence>
<evidence type="ECO:0000256" key="2">
    <source>
        <dbReference type="SAM" id="MobiDB-lite"/>
    </source>
</evidence>
<name>A0A8D8X3L4_9HEMI</name>
<comment type="similarity">
    <text evidence="1">Belongs to the learning-associated protein family.</text>
</comment>
<dbReference type="AlphaFoldDB" id="A0A8D8X3L4"/>
<feature type="region of interest" description="Disordered" evidence="2">
    <location>
        <begin position="38"/>
        <end position="70"/>
    </location>
</feature>
<dbReference type="InterPro" id="IPR018784">
    <property type="entry name" value="LLPH-like"/>
</dbReference>
<dbReference type="EMBL" id="HBUF01254388">
    <property type="protein sequence ID" value="CAG6681123.1"/>
    <property type="molecule type" value="Transcribed_RNA"/>
</dbReference>
<reference evidence="3" key="1">
    <citation type="submission" date="2021-05" db="EMBL/GenBank/DDBJ databases">
        <authorList>
            <person name="Alioto T."/>
            <person name="Alioto T."/>
            <person name="Gomez Garrido J."/>
        </authorList>
    </citation>
    <scope>NUCLEOTIDE SEQUENCE</scope>
</reference>
<dbReference type="Pfam" id="PF10169">
    <property type="entry name" value="LLPH"/>
    <property type="match status" value="1"/>
</dbReference>
<feature type="compositionally biased region" description="Polar residues" evidence="2">
    <location>
        <begin position="40"/>
        <end position="70"/>
    </location>
</feature>
<protein>
    <submittedName>
        <fullName evidence="3">Uncharacterized protein</fullName>
    </submittedName>
</protein>
<accession>A0A8D8X3L4</accession>
<sequence>MAKSLRSKRERKLRRVKRVRYGKKELERLKNMIGIKDTTTELSDTDPSSSARQMSFSFEPSTSVQTMEMTTELSDTVVEGEDTPVLRDTPEFYQRLTEIIWEKEGPAKDTTYHSVIVQCS</sequence>
<proteinExistence type="inferred from homology"/>
<organism evidence="3">
    <name type="scientific">Cacopsylla melanoneura</name>
    <dbReference type="NCBI Taxonomy" id="428564"/>
    <lineage>
        <taxon>Eukaryota</taxon>
        <taxon>Metazoa</taxon>
        <taxon>Ecdysozoa</taxon>
        <taxon>Arthropoda</taxon>
        <taxon>Hexapoda</taxon>
        <taxon>Insecta</taxon>
        <taxon>Pterygota</taxon>
        <taxon>Neoptera</taxon>
        <taxon>Paraneoptera</taxon>
        <taxon>Hemiptera</taxon>
        <taxon>Sternorrhyncha</taxon>
        <taxon>Psylloidea</taxon>
        <taxon>Psyllidae</taxon>
        <taxon>Psyllinae</taxon>
        <taxon>Cacopsylla</taxon>
    </lineage>
</organism>
<evidence type="ECO:0000313" key="3">
    <source>
        <dbReference type="EMBL" id="CAG6681123.1"/>
    </source>
</evidence>